<reference evidence="1 2" key="1">
    <citation type="submission" date="2023-05" db="EMBL/GenBank/DDBJ databases">
        <title>Corynebacterium suedekumii sp. nov. and Corynebacterium breve sp. nov. isolated from raw cow's milk.</title>
        <authorList>
            <person name="Baer M.K."/>
            <person name="Mehl L."/>
            <person name="Hellmuth R."/>
            <person name="Marke G."/>
            <person name="Lipski A."/>
        </authorList>
    </citation>
    <scope>NUCLEOTIDE SEQUENCE [LARGE SCALE GENOMIC DNA]</scope>
    <source>
        <strain evidence="1 2">R4</strain>
    </source>
</reference>
<dbReference type="NCBIfam" id="TIGR01484">
    <property type="entry name" value="HAD-SF-IIB"/>
    <property type="match status" value="1"/>
</dbReference>
<dbReference type="InterPro" id="IPR006379">
    <property type="entry name" value="HAD-SF_hydro_IIB"/>
</dbReference>
<dbReference type="PANTHER" id="PTHR10000">
    <property type="entry name" value="PHOSPHOSERINE PHOSPHATASE"/>
    <property type="match status" value="1"/>
</dbReference>
<evidence type="ECO:0000313" key="2">
    <source>
        <dbReference type="Proteomes" id="UP001225598"/>
    </source>
</evidence>
<dbReference type="PANTHER" id="PTHR10000:SF8">
    <property type="entry name" value="HAD SUPERFAMILY HYDROLASE-LIKE, TYPE 3"/>
    <property type="match status" value="1"/>
</dbReference>
<dbReference type="SFLD" id="SFLDS00003">
    <property type="entry name" value="Haloacid_Dehalogenase"/>
    <property type="match status" value="1"/>
</dbReference>
<dbReference type="InterPro" id="IPR036412">
    <property type="entry name" value="HAD-like_sf"/>
</dbReference>
<accession>A0ABY8VEY6</accession>
<protein>
    <submittedName>
        <fullName evidence="1">HAD family hydrolase</fullName>
        <ecNumber evidence="1">3.-.-.-</ecNumber>
    </submittedName>
</protein>
<dbReference type="NCBIfam" id="TIGR00099">
    <property type="entry name" value="Cof-subfamily"/>
    <property type="match status" value="1"/>
</dbReference>
<dbReference type="Gene3D" id="3.30.1240.10">
    <property type="match status" value="1"/>
</dbReference>
<dbReference type="InterPro" id="IPR000150">
    <property type="entry name" value="Cof"/>
</dbReference>
<dbReference type="GO" id="GO:0016787">
    <property type="term" value="F:hydrolase activity"/>
    <property type="evidence" value="ECO:0007669"/>
    <property type="project" value="UniProtKB-KW"/>
</dbReference>
<dbReference type="InterPro" id="IPR023214">
    <property type="entry name" value="HAD_sf"/>
</dbReference>
<keyword evidence="2" id="KW-1185">Reference proteome</keyword>
<dbReference type="EMBL" id="CP126969">
    <property type="protein sequence ID" value="WIM67521.1"/>
    <property type="molecule type" value="Genomic_DNA"/>
</dbReference>
<dbReference type="SUPFAM" id="SSF56784">
    <property type="entry name" value="HAD-like"/>
    <property type="match status" value="1"/>
</dbReference>
<proteinExistence type="predicted"/>
<dbReference type="Gene3D" id="3.40.50.1000">
    <property type="entry name" value="HAD superfamily/HAD-like"/>
    <property type="match status" value="1"/>
</dbReference>
<dbReference type="CDD" id="cd07516">
    <property type="entry name" value="HAD_Pase"/>
    <property type="match status" value="1"/>
</dbReference>
<keyword evidence="1" id="KW-0378">Hydrolase</keyword>
<sequence>MTPRLIASDIDGTFLDSHDRVTPRLRDAVMRAVHSGAHFALATGRPHRWVFPVIDQLPIRPMCICANGAVLYDPSEDKVLTAHTLDPDVMARIADIAQHVYEPHGGVAFGAERVGQSAFDPEEEAFVTTPNYSTEVWSEGHGVQPLHELVAQPAVKMILRNLAISSAEMFDLIADEIDPEEAHVTYSMNDGLLEIAAPGINKATGVSTLAAQLGVEQQDVATFGDMPNDIEMLAWAGTGIAMSNAAPLVQEVADFVTTSNDDFGVALVLEKWF</sequence>
<dbReference type="RefSeq" id="WP_284824667.1">
    <property type="nucleotide sequence ID" value="NZ_CP126969.1"/>
</dbReference>
<dbReference type="Pfam" id="PF08282">
    <property type="entry name" value="Hydrolase_3"/>
    <property type="match status" value="1"/>
</dbReference>
<dbReference type="EC" id="3.-.-.-" evidence="1"/>
<gene>
    <name evidence="1" type="ORF">QP027_10530</name>
</gene>
<organism evidence="1 2">
    <name type="scientific">Corynebacterium breve</name>
    <dbReference type="NCBI Taxonomy" id="3049799"/>
    <lineage>
        <taxon>Bacteria</taxon>
        <taxon>Bacillati</taxon>
        <taxon>Actinomycetota</taxon>
        <taxon>Actinomycetes</taxon>
        <taxon>Mycobacteriales</taxon>
        <taxon>Corynebacteriaceae</taxon>
        <taxon>Corynebacterium</taxon>
    </lineage>
</organism>
<dbReference type="Proteomes" id="UP001225598">
    <property type="component" value="Chromosome"/>
</dbReference>
<evidence type="ECO:0000313" key="1">
    <source>
        <dbReference type="EMBL" id="WIM67521.1"/>
    </source>
</evidence>
<name>A0ABY8VEY6_9CORY</name>
<dbReference type="SFLD" id="SFLDG01140">
    <property type="entry name" value="C2.B:_Phosphomannomutase_and_P"/>
    <property type="match status" value="1"/>
</dbReference>